<evidence type="ECO:0000256" key="2">
    <source>
        <dbReference type="ARBA" id="ARBA00007441"/>
    </source>
</evidence>
<reference evidence="7 8" key="1">
    <citation type="journal article" date="2017" name="Lancet Infect. Dis.">
        <title>Global outbreak of severe Mycobacterium chimaera disease after cardiac surgery: a molecular epidemiological study.</title>
        <authorList>
            <person name="van Ingen J."/>
            <person name="Kohl T."/>
            <person name="Kranzer K."/>
            <person name="Hasse B."/>
            <person name="Keller P."/>
            <person name="Szafranska A."/>
            <person name="Hillemann D."/>
            <person name="Chand M."/>
            <person name="Schreiber P."/>
            <person name="Sommerstein R."/>
            <person name="Berger C."/>
            <person name="Genoni M."/>
            <person name="Ruegg C."/>
            <person name="Troillet N."/>
            <person name="Widmer A.F."/>
            <person name="Becker S.L."/>
            <person name="Herrmann M."/>
            <person name="Eckmanns T."/>
            <person name="Haller S."/>
            <person name="Hoeller C."/>
            <person name="Debast S.B."/>
            <person name="Wolfhagen M.J."/>
            <person name="Hopman J."/>
            <person name="Kluytmans J."/>
            <person name="Langelaar M."/>
            <person name="Notermans D.W."/>
            <person name="ten Oever J."/>
            <person name="van den Barselaar P."/>
            <person name="Vonk A.B.A."/>
            <person name="Vos M.C."/>
            <person name="Ahmed N."/>
            <person name="Brown T."/>
            <person name="Crook D."/>
            <person name="Lamagni T."/>
            <person name="Phin N."/>
            <person name="Smith E.G."/>
            <person name="Zambon M."/>
            <person name="Serr A."/>
            <person name="Goetting T."/>
            <person name="Ebner W."/>
            <person name="Thuermer A."/>
            <person name="Utpatel C."/>
            <person name="Sproer C."/>
            <person name="Bunk B."/>
            <person name="Nubel U."/>
            <person name="Bloemberg G."/>
            <person name="Bottger E."/>
            <person name="Niemann S."/>
            <person name="Wagner D."/>
            <person name="Sax H."/>
        </authorList>
    </citation>
    <scope>NUCLEOTIDE SEQUENCE [LARGE SCALE GENOMIC DNA]</scope>
    <source>
        <strain evidence="7 8">ZUERICH-2</strain>
        <plasmid evidence="7 8">unnamed 2</plasmid>
    </source>
</reference>
<feature type="domain" description="Aminotransferase class I/classII large" evidence="6">
    <location>
        <begin position="3"/>
        <end position="210"/>
    </location>
</feature>
<dbReference type="PANTHER" id="PTHR46383">
    <property type="entry name" value="ASPARTATE AMINOTRANSFERASE"/>
    <property type="match status" value="1"/>
</dbReference>
<dbReference type="Proteomes" id="UP000198286">
    <property type="component" value="Plasmid unnamed 2"/>
</dbReference>
<keyword evidence="7" id="KW-0614">Plasmid</keyword>
<dbReference type="Gene3D" id="3.40.640.10">
    <property type="entry name" value="Type I PLP-dependent aspartate aminotransferase-like (Major domain)"/>
    <property type="match status" value="1"/>
</dbReference>
<keyword evidence="3 7" id="KW-0032">Aminotransferase</keyword>
<dbReference type="InterPro" id="IPR015424">
    <property type="entry name" value="PyrdxlP-dep_Trfase"/>
</dbReference>
<sequence>MGPAMPTGALLSREHLDAIADPVNRHGIWVIYDAAMERIRFDHQQPLHPASHSGLADRTITIGSASKELRMIGWRVGWVVGPRAIMADIAIVGIANVVCQVGIAQQAVAAALAAPNADADVATATNTWRQRCELIIDQLSTYPVVRPHGGWSLLIDTTELGLTPEQASAQLFDQGRVAATPMTGWGPNGDRYLRLVFANEPIERLQDLRSRFDAAFS</sequence>
<evidence type="ECO:0000256" key="1">
    <source>
        <dbReference type="ARBA" id="ARBA00001933"/>
    </source>
</evidence>
<protein>
    <submittedName>
        <fullName evidence="7">Aminotransferase, classes I and II family protein</fullName>
    </submittedName>
</protein>
<name>A0A7U5RZM7_MYCIT</name>
<evidence type="ECO:0000313" key="8">
    <source>
        <dbReference type="Proteomes" id="UP000198286"/>
    </source>
</evidence>
<evidence type="ECO:0000256" key="3">
    <source>
        <dbReference type="ARBA" id="ARBA00022576"/>
    </source>
</evidence>
<dbReference type="GO" id="GO:0030170">
    <property type="term" value="F:pyridoxal phosphate binding"/>
    <property type="evidence" value="ECO:0007669"/>
    <property type="project" value="InterPro"/>
</dbReference>
<evidence type="ECO:0000313" key="7">
    <source>
        <dbReference type="EMBL" id="ASL18416.1"/>
    </source>
</evidence>
<comment type="similarity">
    <text evidence="2">Belongs to the class-I pyridoxal-phosphate-dependent aminotransferase family.</text>
</comment>
<dbReference type="Pfam" id="PF00155">
    <property type="entry name" value="Aminotran_1_2"/>
    <property type="match status" value="1"/>
</dbReference>
<dbReference type="GO" id="GO:0008483">
    <property type="term" value="F:transaminase activity"/>
    <property type="evidence" value="ECO:0007669"/>
    <property type="project" value="UniProtKB-KW"/>
</dbReference>
<comment type="cofactor">
    <cofactor evidence="1">
        <name>pyridoxal 5'-phosphate</name>
        <dbReference type="ChEBI" id="CHEBI:597326"/>
    </cofactor>
</comment>
<organism evidence="7 8">
    <name type="scientific">Mycobacterium intracellulare subsp. chimaera</name>
    <dbReference type="NCBI Taxonomy" id="222805"/>
    <lineage>
        <taxon>Bacteria</taxon>
        <taxon>Bacillati</taxon>
        <taxon>Actinomycetota</taxon>
        <taxon>Actinomycetes</taxon>
        <taxon>Mycobacteriales</taxon>
        <taxon>Mycobacteriaceae</taxon>
        <taxon>Mycobacterium</taxon>
        <taxon>Mycobacterium avium complex (MAC)</taxon>
    </lineage>
</organism>
<keyword evidence="5" id="KW-0663">Pyridoxal phosphate</keyword>
<dbReference type="CDD" id="cd00609">
    <property type="entry name" value="AAT_like"/>
    <property type="match status" value="1"/>
</dbReference>
<dbReference type="EMBL" id="CP015269">
    <property type="protein sequence ID" value="ASL18416.1"/>
    <property type="molecule type" value="Genomic_DNA"/>
</dbReference>
<evidence type="ECO:0000256" key="5">
    <source>
        <dbReference type="ARBA" id="ARBA00022898"/>
    </source>
</evidence>
<evidence type="ECO:0000259" key="6">
    <source>
        <dbReference type="Pfam" id="PF00155"/>
    </source>
</evidence>
<dbReference type="PANTHER" id="PTHR46383:SF1">
    <property type="entry name" value="ASPARTATE AMINOTRANSFERASE"/>
    <property type="match status" value="1"/>
</dbReference>
<keyword evidence="4 7" id="KW-0808">Transferase</keyword>
<evidence type="ECO:0000256" key="4">
    <source>
        <dbReference type="ARBA" id="ARBA00022679"/>
    </source>
</evidence>
<dbReference type="GO" id="GO:0006520">
    <property type="term" value="P:amino acid metabolic process"/>
    <property type="evidence" value="ECO:0007669"/>
    <property type="project" value="InterPro"/>
</dbReference>
<dbReference type="InterPro" id="IPR050596">
    <property type="entry name" value="AspAT/PAT-like"/>
</dbReference>
<dbReference type="InterPro" id="IPR015421">
    <property type="entry name" value="PyrdxlP-dep_Trfase_major"/>
</dbReference>
<dbReference type="AlphaFoldDB" id="A0A7U5RZM7"/>
<proteinExistence type="inferred from homology"/>
<accession>A0A7U5RZM7</accession>
<gene>
    <name evidence="7" type="ORF">MYCOZU2_06071</name>
</gene>
<geneLocation type="plasmid" evidence="7 8">
    <name>unnamed 2</name>
</geneLocation>
<dbReference type="InterPro" id="IPR004839">
    <property type="entry name" value="Aminotransferase_I/II_large"/>
</dbReference>
<dbReference type="SUPFAM" id="SSF53383">
    <property type="entry name" value="PLP-dependent transferases"/>
    <property type="match status" value="1"/>
</dbReference>